<dbReference type="EMBL" id="CATQJA010002629">
    <property type="protein sequence ID" value="CAJ0574393.1"/>
    <property type="molecule type" value="Genomic_DNA"/>
</dbReference>
<dbReference type="AlphaFoldDB" id="A0AA36G3C2"/>
<dbReference type="Proteomes" id="UP001177023">
    <property type="component" value="Unassembled WGS sequence"/>
</dbReference>
<protein>
    <recommendedName>
        <fullName evidence="2">LysM domain-containing protein</fullName>
    </recommendedName>
</protein>
<dbReference type="SMART" id="SM00257">
    <property type="entry name" value="LysM"/>
    <property type="match status" value="1"/>
</dbReference>
<gene>
    <name evidence="3" type="ORF">MSPICULIGERA_LOCUS12728</name>
</gene>
<dbReference type="PANTHER" id="PTHR20932">
    <property type="entry name" value="LYSM AND PUTATIVE PEPTIDOGLYCAN-BINDING DOMAIN-CONTAINING PROTEIN"/>
    <property type="match status" value="1"/>
</dbReference>
<feature type="transmembrane region" description="Helical" evidence="1">
    <location>
        <begin position="177"/>
        <end position="198"/>
    </location>
</feature>
<evidence type="ECO:0000259" key="2">
    <source>
        <dbReference type="PROSITE" id="PS51782"/>
    </source>
</evidence>
<name>A0AA36G3C2_9BILA</name>
<evidence type="ECO:0000313" key="3">
    <source>
        <dbReference type="EMBL" id="CAJ0574393.1"/>
    </source>
</evidence>
<comment type="caution">
    <text evidence="3">The sequence shown here is derived from an EMBL/GenBank/DDBJ whole genome shotgun (WGS) entry which is preliminary data.</text>
</comment>
<evidence type="ECO:0000313" key="4">
    <source>
        <dbReference type="Proteomes" id="UP001177023"/>
    </source>
</evidence>
<reference evidence="3" key="1">
    <citation type="submission" date="2023-06" db="EMBL/GenBank/DDBJ databases">
        <authorList>
            <person name="Delattre M."/>
        </authorList>
    </citation>
    <scope>NUCLEOTIDE SEQUENCE</scope>
    <source>
        <strain evidence="3">AF72</strain>
    </source>
</reference>
<dbReference type="InterPro" id="IPR036779">
    <property type="entry name" value="LysM_dom_sf"/>
</dbReference>
<dbReference type="SUPFAM" id="SSF54106">
    <property type="entry name" value="LysM domain"/>
    <property type="match status" value="1"/>
</dbReference>
<keyword evidence="1" id="KW-0812">Transmembrane</keyword>
<dbReference type="Pfam" id="PF01476">
    <property type="entry name" value="LysM"/>
    <property type="match status" value="1"/>
</dbReference>
<dbReference type="PROSITE" id="PS51782">
    <property type="entry name" value="LYSM"/>
    <property type="match status" value="1"/>
</dbReference>
<sequence length="218" mass="24379">MMGTSNSLPDLEAARRGMDEQQLELQMRSRVGRTASTDIEKKAPSYRDKVLIEKKVKPGDTLNKIALQYSVAVSDLKRANNLVNDQDFVARSVIKIPVSRLRHEMGYGVDGTEEDAENEDDRAPLIAGSRESRDASVEEIFHKTDNNIAQVRETLPEDRIPGSYFVDARSPETGWSIWLLLAAVVIVFIIIPLVLTIYEEETNVENTAHISQAVGQNK</sequence>
<accession>A0AA36G3C2</accession>
<feature type="domain" description="LysM" evidence="2">
    <location>
        <begin position="52"/>
        <end position="96"/>
    </location>
</feature>
<dbReference type="PANTHER" id="PTHR20932:SF13">
    <property type="entry name" value="LD36653P"/>
    <property type="match status" value="1"/>
</dbReference>
<dbReference type="CDD" id="cd00118">
    <property type="entry name" value="LysM"/>
    <property type="match status" value="1"/>
</dbReference>
<keyword evidence="1" id="KW-0472">Membrane</keyword>
<organism evidence="3 4">
    <name type="scientific">Mesorhabditis spiculigera</name>
    <dbReference type="NCBI Taxonomy" id="96644"/>
    <lineage>
        <taxon>Eukaryota</taxon>
        <taxon>Metazoa</taxon>
        <taxon>Ecdysozoa</taxon>
        <taxon>Nematoda</taxon>
        <taxon>Chromadorea</taxon>
        <taxon>Rhabditida</taxon>
        <taxon>Rhabditina</taxon>
        <taxon>Rhabditomorpha</taxon>
        <taxon>Rhabditoidea</taxon>
        <taxon>Rhabditidae</taxon>
        <taxon>Mesorhabditinae</taxon>
        <taxon>Mesorhabditis</taxon>
    </lineage>
</organism>
<keyword evidence="4" id="KW-1185">Reference proteome</keyword>
<evidence type="ECO:0000256" key="1">
    <source>
        <dbReference type="SAM" id="Phobius"/>
    </source>
</evidence>
<dbReference type="Gene3D" id="3.10.350.10">
    <property type="entry name" value="LysM domain"/>
    <property type="match status" value="1"/>
</dbReference>
<feature type="non-terminal residue" evidence="3">
    <location>
        <position position="218"/>
    </location>
</feature>
<keyword evidence="1" id="KW-1133">Transmembrane helix</keyword>
<proteinExistence type="predicted"/>
<dbReference type="InterPro" id="IPR018392">
    <property type="entry name" value="LysM"/>
</dbReference>
<dbReference type="InterPro" id="IPR045030">
    <property type="entry name" value="LYSM1-4"/>
</dbReference>